<reference evidence="4" key="1">
    <citation type="journal article" date="2019" name="Int. J. Syst. Evol. Microbiol.">
        <title>The Global Catalogue of Microorganisms (GCM) 10K type strain sequencing project: providing services to taxonomists for standard genome sequencing and annotation.</title>
        <authorList>
            <consortium name="The Broad Institute Genomics Platform"/>
            <consortium name="The Broad Institute Genome Sequencing Center for Infectious Disease"/>
            <person name="Wu L."/>
            <person name="Ma J."/>
        </authorList>
    </citation>
    <scope>NUCLEOTIDE SEQUENCE [LARGE SCALE GENOMIC DNA]</scope>
    <source>
        <strain evidence="4">CCM 8691</strain>
    </source>
</reference>
<proteinExistence type="inferred from homology"/>
<comment type="caution">
    <text evidence="3">The sequence shown here is derived from an EMBL/GenBank/DDBJ whole genome shotgun (WGS) entry which is preliminary data.</text>
</comment>
<dbReference type="EMBL" id="JBHSBW010000011">
    <property type="protein sequence ID" value="MFC4211663.1"/>
    <property type="molecule type" value="Genomic_DNA"/>
</dbReference>
<evidence type="ECO:0000313" key="4">
    <source>
        <dbReference type="Proteomes" id="UP001595789"/>
    </source>
</evidence>
<comment type="similarity">
    <text evidence="1">Belongs to the TolB family.</text>
</comment>
<dbReference type="Proteomes" id="UP001595789">
    <property type="component" value="Unassembled WGS sequence"/>
</dbReference>
<evidence type="ECO:0000256" key="2">
    <source>
        <dbReference type="SAM" id="SignalP"/>
    </source>
</evidence>
<feature type="signal peptide" evidence="2">
    <location>
        <begin position="1"/>
        <end position="21"/>
    </location>
</feature>
<accession>A0ABV8PC21</accession>
<keyword evidence="2" id="KW-0732">Signal</keyword>
<sequence>MRKCNIKIASITIFICGLLSACSNEKPGENTSKAILDTVSLSNKNFALAYQDGGKIVATSIDTMKQISFGGASDPAISPDGNKLAYTVNDTAGHRTIWVADMENKSQLQLRVNNDNYYQAVWSPSGNIIAFNIFSEAKLWKIGVIKTDNTGFVVLDSKSPNNIYAPTWKNEIELIGHDLTNIYTFNISGKLIDTKPIISFIGKDFSIASSNRFFYSKDGKKLIFNAGNTDVLDGLTGPSEAVYSVDLANKKVERISPKGMHVAYIFVTADDRIFYSGAEKPFKESKIYVSDLKGNAKLVVDKGTNPTGTLK</sequence>
<protein>
    <submittedName>
        <fullName evidence="3">TolB family protein</fullName>
    </submittedName>
</protein>
<organism evidence="3 4">
    <name type="scientific">Pedobacter lithocola</name>
    <dbReference type="NCBI Taxonomy" id="1908239"/>
    <lineage>
        <taxon>Bacteria</taxon>
        <taxon>Pseudomonadati</taxon>
        <taxon>Bacteroidota</taxon>
        <taxon>Sphingobacteriia</taxon>
        <taxon>Sphingobacteriales</taxon>
        <taxon>Sphingobacteriaceae</taxon>
        <taxon>Pedobacter</taxon>
    </lineage>
</organism>
<name>A0ABV8PC21_9SPHI</name>
<dbReference type="PANTHER" id="PTHR36842:SF1">
    <property type="entry name" value="PROTEIN TOLB"/>
    <property type="match status" value="1"/>
</dbReference>
<feature type="chain" id="PRO_5045573680" evidence="2">
    <location>
        <begin position="22"/>
        <end position="311"/>
    </location>
</feature>
<gene>
    <name evidence="3" type="ORF">ACFOWA_10750</name>
</gene>
<dbReference type="PANTHER" id="PTHR36842">
    <property type="entry name" value="PROTEIN TOLB HOMOLOG"/>
    <property type="match status" value="1"/>
</dbReference>
<dbReference type="InterPro" id="IPR011042">
    <property type="entry name" value="6-blade_b-propeller_TolB-like"/>
</dbReference>
<keyword evidence="4" id="KW-1185">Reference proteome</keyword>
<dbReference type="Gene3D" id="2.120.10.30">
    <property type="entry name" value="TolB, C-terminal domain"/>
    <property type="match status" value="1"/>
</dbReference>
<evidence type="ECO:0000256" key="1">
    <source>
        <dbReference type="ARBA" id="ARBA00009820"/>
    </source>
</evidence>
<dbReference type="RefSeq" id="WP_378984963.1">
    <property type="nucleotide sequence ID" value="NZ_JBHSBW010000011.1"/>
</dbReference>
<evidence type="ECO:0000313" key="3">
    <source>
        <dbReference type="EMBL" id="MFC4211663.1"/>
    </source>
</evidence>
<dbReference type="InterPro" id="IPR011659">
    <property type="entry name" value="WD40"/>
</dbReference>
<dbReference type="PROSITE" id="PS51257">
    <property type="entry name" value="PROKAR_LIPOPROTEIN"/>
    <property type="match status" value="1"/>
</dbReference>
<dbReference type="SUPFAM" id="SSF82171">
    <property type="entry name" value="DPP6 N-terminal domain-like"/>
    <property type="match status" value="1"/>
</dbReference>
<dbReference type="Pfam" id="PF07676">
    <property type="entry name" value="PD40"/>
    <property type="match status" value="1"/>
</dbReference>